<organism evidence="1 2">
    <name type="scientific">Neofusicoccum parvum</name>
    <dbReference type="NCBI Taxonomy" id="310453"/>
    <lineage>
        <taxon>Eukaryota</taxon>
        <taxon>Fungi</taxon>
        <taxon>Dikarya</taxon>
        <taxon>Ascomycota</taxon>
        <taxon>Pezizomycotina</taxon>
        <taxon>Dothideomycetes</taxon>
        <taxon>Dothideomycetes incertae sedis</taxon>
        <taxon>Botryosphaeriales</taxon>
        <taxon>Botryosphaeriaceae</taxon>
        <taxon>Neofusicoccum</taxon>
    </lineage>
</organism>
<sequence length="796" mass="87278">MATTTPKIIIAGGGITGLSLALMLQETSDIDFIILEAHDDIHPQVGAGIAFTANALRVFDQLGICDDILSHAKAPLDTVLGLGPDGTPLFEWSGLSKKMMERFGYPMVALDRKTVLEVLYNHVKDKSKILLSKRVVSISSSGEKVEVKTDDGSSYAGDMLVGADGIHSKVRSEMWRMARETDLGWLREEEQDPMSAANYCMFGISRMDGKIPAGVTCTSFGKDRSIAVLSGHCNRAYWFFNVPFGQKLYGKDIPRFSKEDQERFAEKYSDVNVFGDVKFGEFYKNRVRAVLTPLESHVFKKWHLGRVMIIGDAAHKLLPISGQGAGQGVESAAVLVNQIIHHLHASKSLSSPDTVQSIFDSTQSLRFARVSKFVKESDREIYLLCMPDIFSRIFCFNIMPRLGLEVILQTFANGIRPAARLESIPLPQRKSGLLKFSDECEEERKVAGKRSLRDTGIAVAGFLIACVVFRLLLETERLLHQATSSVISWRLSASHFGWPVGSSVTNETELWLSKNTAVMLPPSPRADAYVATMMAAPLMVMLVEGYRASAVLSMPHWPVVWGLLAQFVGLEAAFTIYFSTHILLSVTATFDEDRLNIMAPNRKLSGYSSQIICAVIFICYLPPQLIMLFSKHLLTDNMLSLPTWILSSPMIIVGLCFYLSATSNTDGAAGLTSKKDGETHEGGGEATSVLRSSYAVIAVVLALTHIAAVNLSLADGVAAAIQTSITTKIPFAVATVTWLLFSVYETMARIQKPNWTLLAIILSAIVVAGPGATIMSYCYWKEGVLDEVARKEDAAT</sequence>
<dbReference type="Proteomes" id="UP001165186">
    <property type="component" value="Unassembled WGS sequence"/>
</dbReference>
<reference evidence="1" key="1">
    <citation type="submission" date="2024-09" db="EMBL/GenBank/DDBJ databases">
        <title>Draft Genome Sequences of Neofusicoccum parvum.</title>
        <authorList>
            <person name="Ashida A."/>
            <person name="Camagna M."/>
            <person name="Tanaka A."/>
            <person name="Takemoto D."/>
        </authorList>
    </citation>
    <scope>NUCLEOTIDE SEQUENCE</scope>
    <source>
        <strain evidence="1">PPO83</strain>
    </source>
</reference>
<protein>
    <submittedName>
        <fullName evidence="1">Uncharacterized protein</fullName>
    </submittedName>
</protein>
<proteinExistence type="predicted"/>
<gene>
    <name evidence="1" type="primary">g9477</name>
    <name evidence="1" type="ORF">NpPPO83_00009477</name>
</gene>
<name>A0ACB5SGV8_9PEZI</name>
<dbReference type="EMBL" id="BSXG01000091">
    <property type="protein sequence ID" value="GME40127.1"/>
    <property type="molecule type" value="Genomic_DNA"/>
</dbReference>
<evidence type="ECO:0000313" key="2">
    <source>
        <dbReference type="Proteomes" id="UP001165186"/>
    </source>
</evidence>
<comment type="caution">
    <text evidence="1">The sequence shown here is derived from an EMBL/GenBank/DDBJ whole genome shotgun (WGS) entry which is preliminary data.</text>
</comment>
<evidence type="ECO:0000313" key="1">
    <source>
        <dbReference type="EMBL" id="GME40127.1"/>
    </source>
</evidence>
<keyword evidence="2" id="KW-1185">Reference proteome</keyword>
<accession>A0ACB5SGV8</accession>